<dbReference type="EMBL" id="LAZR01015893">
    <property type="protein sequence ID" value="KKM06892.1"/>
    <property type="molecule type" value="Genomic_DNA"/>
</dbReference>
<feature type="non-terminal residue" evidence="2">
    <location>
        <position position="1"/>
    </location>
</feature>
<reference evidence="2" key="1">
    <citation type="journal article" date="2015" name="Nature">
        <title>Complex archaea that bridge the gap between prokaryotes and eukaryotes.</title>
        <authorList>
            <person name="Spang A."/>
            <person name="Saw J.H."/>
            <person name="Jorgensen S.L."/>
            <person name="Zaremba-Niedzwiedzka K."/>
            <person name="Martijn J."/>
            <person name="Lind A.E."/>
            <person name="van Eijk R."/>
            <person name="Schleper C."/>
            <person name="Guy L."/>
            <person name="Ettema T.J."/>
        </authorList>
    </citation>
    <scope>NUCLEOTIDE SEQUENCE</scope>
</reference>
<dbReference type="InterPro" id="IPR007525">
    <property type="entry name" value="FrhB_FdhB_C"/>
</dbReference>
<dbReference type="Gene3D" id="3.30.70.3270">
    <property type="match status" value="1"/>
</dbReference>
<feature type="domain" description="4Fe-4S ferredoxin-type" evidence="1">
    <location>
        <begin position="196"/>
        <end position="226"/>
    </location>
</feature>
<organism evidence="2">
    <name type="scientific">marine sediment metagenome</name>
    <dbReference type="NCBI Taxonomy" id="412755"/>
    <lineage>
        <taxon>unclassified sequences</taxon>
        <taxon>metagenomes</taxon>
        <taxon>ecological metagenomes</taxon>
    </lineage>
</organism>
<feature type="domain" description="4Fe-4S ferredoxin-type" evidence="1">
    <location>
        <begin position="149"/>
        <end position="180"/>
    </location>
</feature>
<name>A0A0F9HUQ8_9ZZZZ</name>
<dbReference type="InterPro" id="IPR017900">
    <property type="entry name" value="4Fe4S_Fe_S_CS"/>
</dbReference>
<protein>
    <recommendedName>
        <fullName evidence="1">4Fe-4S ferredoxin-type domain-containing protein</fullName>
    </recommendedName>
</protein>
<gene>
    <name evidence="2" type="ORF">LCGC14_1739470</name>
</gene>
<dbReference type="PANTHER" id="PTHR40447:SF1">
    <property type="entry name" value="ANAEROBIC SULFITE REDUCTASE SUBUNIT A"/>
    <property type="match status" value="1"/>
</dbReference>
<dbReference type="PANTHER" id="PTHR40447">
    <property type="entry name" value="ANAEROBIC SULFITE REDUCTASE SUBUNIT A"/>
    <property type="match status" value="1"/>
</dbReference>
<dbReference type="InterPro" id="IPR017896">
    <property type="entry name" value="4Fe4S_Fe-S-bd"/>
</dbReference>
<sequence length="263" mass="29665">NLDNLFIIGIEDRGMLPKAGREMRKNKDVDTTKIVKEKVGDKGLIVKMEDGSIQELDLSVAENCLRCYRKIPVIADLSVSDLGLDINSDEIILKVYSDKGNELLEKSGINKNSLPDNIKKAHTDKYNEIIGKAREKRTKDLEEWANKPQAEKIAELIKCTSCGICVRGCPVCYCIDCIINKKKKEKKIDNVTYNLTRIAHDADRCVECGNCDNNCPQNIPLSLYFQSLNESFKDIFKHEAGMSVDDIPFRSGRAISEMELEET</sequence>
<dbReference type="SUPFAM" id="SSF46548">
    <property type="entry name" value="alpha-helical ferredoxin"/>
    <property type="match status" value="1"/>
</dbReference>
<dbReference type="AlphaFoldDB" id="A0A0F9HUQ8"/>
<proteinExistence type="predicted"/>
<dbReference type="Pfam" id="PF04432">
    <property type="entry name" value="FrhB_FdhB_C"/>
    <property type="match status" value="1"/>
</dbReference>
<dbReference type="Pfam" id="PF13183">
    <property type="entry name" value="Fer4_8"/>
    <property type="match status" value="1"/>
</dbReference>
<evidence type="ECO:0000259" key="1">
    <source>
        <dbReference type="PROSITE" id="PS51379"/>
    </source>
</evidence>
<accession>A0A0F9HUQ8</accession>
<comment type="caution">
    <text evidence="2">The sequence shown here is derived from an EMBL/GenBank/DDBJ whole genome shotgun (WGS) entry which is preliminary data.</text>
</comment>
<dbReference type="PROSITE" id="PS00198">
    <property type="entry name" value="4FE4S_FER_1"/>
    <property type="match status" value="2"/>
</dbReference>
<evidence type="ECO:0000313" key="2">
    <source>
        <dbReference type="EMBL" id="KKM06892.1"/>
    </source>
</evidence>
<dbReference type="PROSITE" id="PS51379">
    <property type="entry name" value="4FE4S_FER_2"/>
    <property type="match status" value="2"/>
</dbReference>